<name>A0A9P0E255_NEZVI</name>
<evidence type="ECO:0000313" key="2">
    <source>
        <dbReference type="Proteomes" id="UP001152798"/>
    </source>
</evidence>
<keyword evidence="2" id="KW-1185">Reference proteome</keyword>
<gene>
    <name evidence="1" type="ORF">NEZAVI_LOCUS936</name>
</gene>
<dbReference type="AlphaFoldDB" id="A0A9P0E255"/>
<proteinExistence type="predicted"/>
<dbReference type="Proteomes" id="UP001152798">
    <property type="component" value="Chromosome 1"/>
</dbReference>
<sequence>MWFARLSPTEPQAINVENKNTNPSRNSPRRVWKGRWRGERRELAIPMLCPTSPFAWNWFVPAPLPFKTCPILKAGEHIPTGSGSVVLQNVSGSGRTARDPDTRRTAIISICNRVMAAHYWQHTLIALSAIFISK</sequence>
<dbReference type="EMBL" id="OV725077">
    <property type="protein sequence ID" value="CAH1389540.1"/>
    <property type="molecule type" value="Genomic_DNA"/>
</dbReference>
<reference evidence="1" key="1">
    <citation type="submission" date="2022-01" db="EMBL/GenBank/DDBJ databases">
        <authorList>
            <person name="King R."/>
        </authorList>
    </citation>
    <scope>NUCLEOTIDE SEQUENCE</scope>
</reference>
<evidence type="ECO:0000313" key="1">
    <source>
        <dbReference type="EMBL" id="CAH1389540.1"/>
    </source>
</evidence>
<accession>A0A9P0E255</accession>
<protein>
    <submittedName>
        <fullName evidence="1">Uncharacterized protein</fullName>
    </submittedName>
</protein>
<organism evidence="1 2">
    <name type="scientific">Nezara viridula</name>
    <name type="common">Southern green stink bug</name>
    <name type="synonym">Cimex viridulus</name>
    <dbReference type="NCBI Taxonomy" id="85310"/>
    <lineage>
        <taxon>Eukaryota</taxon>
        <taxon>Metazoa</taxon>
        <taxon>Ecdysozoa</taxon>
        <taxon>Arthropoda</taxon>
        <taxon>Hexapoda</taxon>
        <taxon>Insecta</taxon>
        <taxon>Pterygota</taxon>
        <taxon>Neoptera</taxon>
        <taxon>Paraneoptera</taxon>
        <taxon>Hemiptera</taxon>
        <taxon>Heteroptera</taxon>
        <taxon>Panheteroptera</taxon>
        <taxon>Pentatomomorpha</taxon>
        <taxon>Pentatomoidea</taxon>
        <taxon>Pentatomidae</taxon>
        <taxon>Pentatominae</taxon>
        <taxon>Nezara</taxon>
    </lineage>
</organism>